<geneLocation type="plasmid" evidence="4">
    <name>pDson01</name>
</geneLocation>
<dbReference type="GO" id="GO:0016747">
    <property type="term" value="F:acyltransferase activity, transferring groups other than amino-acyl groups"/>
    <property type="evidence" value="ECO:0007669"/>
    <property type="project" value="InterPro"/>
</dbReference>
<organism evidence="4">
    <name type="scientific">Deinococcus sonorensis KR-87</name>
    <dbReference type="NCBI Taxonomy" id="694439"/>
    <lineage>
        <taxon>Bacteria</taxon>
        <taxon>Thermotogati</taxon>
        <taxon>Deinococcota</taxon>
        <taxon>Deinococci</taxon>
        <taxon>Deinococcales</taxon>
        <taxon>Deinococcaceae</taxon>
        <taxon>Deinococcus</taxon>
    </lineage>
</organism>
<gene>
    <name evidence="4" type="ORF">ABOD76_03205</name>
</gene>
<keyword evidence="1" id="KW-0808">Transferase</keyword>
<name>A0AAU7U617_9DEIO</name>
<dbReference type="KEGG" id="dsc:ABOD76_03205"/>
<dbReference type="Pfam" id="PF00583">
    <property type="entry name" value="Acetyltransf_1"/>
    <property type="match status" value="1"/>
</dbReference>
<dbReference type="InterPro" id="IPR050832">
    <property type="entry name" value="Bact_Acetyltransf"/>
</dbReference>
<keyword evidence="4" id="KW-0614">Plasmid</keyword>
<dbReference type="SUPFAM" id="SSF55729">
    <property type="entry name" value="Acyl-CoA N-acyltransferases (Nat)"/>
    <property type="match status" value="1"/>
</dbReference>
<dbReference type="EMBL" id="CP158297">
    <property type="protein sequence ID" value="XBV83710.1"/>
    <property type="molecule type" value="Genomic_DNA"/>
</dbReference>
<dbReference type="InterPro" id="IPR000182">
    <property type="entry name" value="GNAT_dom"/>
</dbReference>
<proteinExistence type="predicted"/>
<dbReference type="InterPro" id="IPR016181">
    <property type="entry name" value="Acyl_CoA_acyltransferase"/>
</dbReference>
<evidence type="ECO:0000259" key="3">
    <source>
        <dbReference type="PROSITE" id="PS51186"/>
    </source>
</evidence>
<dbReference type="Gene3D" id="3.40.630.30">
    <property type="match status" value="1"/>
</dbReference>
<evidence type="ECO:0000256" key="2">
    <source>
        <dbReference type="ARBA" id="ARBA00023315"/>
    </source>
</evidence>
<evidence type="ECO:0000313" key="4">
    <source>
        <dbReference type="EMBL" id="XBV83710.1"/>
    </source>
</evidence>
<dbReference type="AlphaFoldDB" id="A0AAU7U617"/>
<reference evidence="4" key="1">
    <citation type="submission" date="2024-06" db="EMBL/GenBank/DDBJ databases">
        <title>Draft Genome Sequence of Deinococcus sonorensis Type Strain KR-87, a Biofilm Producing Representative of the Genus Deinococcus.</title>
        <authorList>
            <person name="Boren L.S."/>
            <person name="Grosso R.A."/>
            <person name="Hugenberg-Cox A.N."/>
            <person name="Hill J.T.E."/>
            <person name="Albert C.M."/>
            <person name="Tuohy J.M."/>
        </authorList>
    </citation>
    <scope>NUCLEOTIDE SEQUENCE</scope>
    <source>
        <strain evidence="4">KR-87</strain>
        <plasmid evidence="4">pDson01</plasmid>
    </source>
</reference>
<dbReference type="RefSeq" id="WP_350241397.1">
    <property type="nucleotide sequence ID" value="NZ_CP158297.1"/>
</dbReference>
<dbReference type="PROSITE" id="PS51186">
    <property type="entry name" value="GNAT"/>
    <property type="match status" value="1"/>
</dbReference>
<accession>A0AAU7U617</accession>
<feature type="domain" description="N-acetyltransferase" evidence="3">
    <location>
        <begin position="145"/>
        <end position="273"/>
    </location>
</feature>
<dbReference type="CDD" id="cd04301">
    <property type="entry name" value="NAT_SF"/>
    <property type="match status" value="1"/>
</dbReference>
<protein>
    <submittedName>
        <fullName evidence="4">GNAT family N-acetyltransferase</fullName>
    </submittedName>
</protein>
<dbReference type="PANTHER" id="PTHR43877">
    <property type="entry name" value="AMINOALKYLPHOSPHONATE N-ACETYLTRANSFERASE-RELATED-RELATED"/>
    <property type="match status" value="1"/>
</dbReference>
<sequence>MTTALPTPTALSLIEGNLVTYWRDLGRFPGFTLRDHPGSFSVTSGVHDALFNAAFAQPCVDVALDVQVDLLLTAMRQVGLPFVYWVLPSAPAGLGELLEQRGLSFVEHGTCMAMDLRPPLREVAVPADLTLQWVMDDQTEQQHVRVIRDAFEVSPEVADVLARRFTYVFGRGQDSPMQSVLGEVNGQLVGCGSLFLGAGTAGVYTVGVTPLARRRGVGAALTRALLDLARWRGFETAILLSSAAGLNVYRSLGFEPYGEMRQYVWLPEGEGAR</sequence>
<evidence type="ECO:0000256" key="1">
    <source>
        <dbReference type="ARBA" id="ARBA00022679"/>
    </source>
</evidence>
<keyword evidence="2" id="KW-0012">Acyltransferase</keyword>